<proteinExistence type="predicted"/>
<sequence>MGGAHRWEKIPQHLDDSVNPHVLTTYPTFPFGEFDRRWRPIERDTVDGVPVTRLFTYQPIDDTTLGRILNYGIFSVLSTLYVICTFWRYDCIVTMSAPHTTFFPGVIGKLTGCGWVLDIFDLWVDNAPKAGYVDEDSLLYRAMSWLERVSFTLADAVIVITDTMGEYYEEKYPNLSFDMHVIPFGVDTELFTPDVQPTESTDVIYTGNLGTGQAFGPFLRGFAALDGEPDLMLVGGGARRTELEEVVVELGIEDRVTFAGHVDREEIPALLVGADVSFVPLKTEHQLDYARPTKLLETMAVGTPYVASAVAEIEALSDRWGAGFAVENDPEEVEAALQNILSDSTRREEMGEQGIDLIEKEYRWEAVGAAASQAIQGVNKR</sequence>
<organism evidence="2 3">
    <name type="scientific">Halorubrum halodurans</name>
    <dbReference type="NCBI Taxonomy" id="1383851"/>
    <lineage>
        <taxon>Archaea</taxon>
        <taxon>Methanobacteriati</taxon>
        <taxon>Methanobacteriota</taxon>
        <taxon>Stenosarchaea group</taxon>
        <taxon>Halobacteria</taxon>
        <taxon>Halobacteriales</taxon>
        <taxon>Haloferacaceae</taxon>
        <taxon>Halorubrum</taxon>
    </lineage>
</organism>
<feature type="domain" description="Glycosyltransferase subfamily 4-like N-terminal" evidence="1">
    <location>
        <begin position="44"/>
        <end position="183"/>
    </location>
</feature>
<dbReference type="InterPro" id="IPR028098">
    <property type="entry name" value="Glyco_trans_4-like_N"/>
</dbReference>
<dbReference type="PANTHER" id="PTHR45947:SF3">
    <property type="entry name" value="SULFOQUINOVOSYL TRANSFERASE SQD2"/>
    <property type="match status" value="1"/>
</dbReference>
<dbReference type="SUPFAM" id="SSF53756">
    <property type="entry name" value="UDP-Glycosyltransferase/glycogen phosphorylase"/>
    <property type="match status" value="1"/>
</dbReference>
<name>A0A256II23_9EURY</name>
<accession>A0A256II23</accession>
<dbReference type="AlphaFoldDB" id="A0A256II23"/>
<evidence type="ECO:0000313" key="3">
    <source>
        <dbReference type="Proteomes" id="UP000216308"/>
    </source>
</evidence>
<protein>
    <recommendedName>
        <fullName evidence="1">Glycosyltransferase subfamily 4-like N-terminal domain-containing protein</fullName>
    </recommendedName>
</protein>
<dbReference type="PANTHER" id="PTHR45947">
    <property type="entry name" value="SULFOQUINOVOSYL TRANSFERASE SQD2"/>
    <property type="match status" value="1"/>
</dbReference>
<evidence type="ECO:0000313" key="2">
    <source>
        <dbReference type="EMBL" id="OYR55802.1"/>
    </source>
</evidence>
<keyword evidence="3" id="KW-1185">Reference proteome</keyword>
<dbReference type="Proteomes" id="UP000216308">
    <property type="component" value="Unassembled WGS sequence"/>
</dbReference>
<dbReference type="Pfam" id="PF13692">
    <property type="entry name" value="Glyco_trans_1_4"/>
    <property type="match status" value="1"/>
</dbReference>
<dbReference type="Gene3D" id="3.40.50.2000">
    <property type="entry name" value="Glycogen Phosphorylase B"/>
    <property type="match status" value="2"/>
</dbReference>
<evidence type="ECO:0000259" key="1">
    <source>
        <dbReference type="Pfam" id="PF13579"/>
    </source>
</evidence>
<dbReference type="InterPro" id="IPR050194">
    <property type="entry name" value="Glycosyltransferase_grp1"/>
</dbReference>
<gene>
    <name evidence="2" type="ORF">DJ70_10795</name>
</gene>
<dbReference type="CDD" id="cd03794">
    <property type="entry name" value="GT4_WbuB-like"/>
    <property type="match status" value="1"/>
</dbReference>
<dbReference type="GO" id="GO:0016758">
    <property type="term" value="F:hexosyltransferase activity"/>
    <property type="evidence" value="ECO:0007669"/>
    <property type="project" value="TreeGrafter"/>
</dbReference>
<dbReference type="EMBL" id="NHPJ01000097">
    <property type="protein sequence ID" value="OYR55802.1"/>
    <property type="molecule type" value="Genomic_DNA"/>
</dbReference>
<reference evidence="2 3" key="1">
    <citation type="journal article" date="2014" name="Front. Microbiol.">
        <title>Population and genomic analysis of the genus Halorubrum.</title>
        <authorList>
            <person name="Fullmer M.S."/>
            <person name="Soucy S.M."/>
            <person name="Swithers K.S."/>
            <person name="Makkay A.M."/>
            <person name="Wheeler R."/>
            <person name="Ventosa A."/>
            <person name="Gogarten J.P."/>
            <person name="Papke R.T."/>
        </authorList>
    </citation>
    <scope>NUCLEOTIDE SEQUENCE [LARGE SCALE GENOMIC DNA]</scope>
    <source>
        <strain evidence="2 3">Cb34</strain>
    </source>
</reference>
<dbReference type="Pfam" id="PF13579">
    <property type="entry name" value="Glyco_trans_4_4"/>
    <property type="match status" value="1"/>
</dbReference>
<comment type="caution">
    <text evidence="2">The sequence shown here is derived from an EMBL/GenBank/DDBJ whole genome shotgun (WGS) entry which is preliminary data.</text>
</comment>